<dbReference type="GO" id="GO:0005886">
    <property type="term" value="C:plasma membrane"/>
    <property type="evidence" value="ECO:0007669"/>
    <property type="project" value="TreeGrafter"/>
</dbReference>
<dbReference type="EMBL" id="FOFS01000003">
    <property type="protein sequence ID" value="SEQ07397.1"/>
    <property type="molecule type" value="Genomic_DNA"/>
</dbReference>
<evidence type="ECO:0000256" key="2">
    <source>
        <dbReference type="ARBA" id="ARBA00022598"/>
    </source>
</evidence>
<dbReference type="STRING" id="489703.SAMN04488038_103275"/>
<accession>A0A1H9D207</accession>
<gene>
    <name evidence="7" type="ORF">SAMN04488038_103275</name>
</gene>
<dbReference type="GO" id="GO:0005524">
    <property type="term" value="F:ATP binding"/>
    <property type="evidence" value="ECO:0007669"/>
    <property type="project" value="UniProtKB-KW"/>
</dbReference>
<evidence type="ECO:0000259" key="6">
    <source>
        <dbReference type="Pfam" id="PF13193"/>
    </source>
</evidence>
<dbReference type="GO" id="GO:0005324">
    <property type="term" value="F:long-chain fatty acid transmembrane transporter activity"/>
    <property type="evidence" value="ECO:0007669"/>
    <property type="project" value="TreeGrafter"/>
</dbReference>
<comment type="similarity">
    <text evidence="1">Belongs to the ATP-dependent AMP-binding enzyme family.</text>
</comment>
<dbReference type="AlphaFoldDB" id="A0A1H9D207"/>
<sequence length="606" mass="66765">MEDNKDRIRFADLLRAGLHLLPELPRSAAGLYNMARLKPGSTYSIGLRLQELAARQPRAIALRFESRSWTYEEFNAWVNRIAHTLQAAGLRRGEAVGVLMENRAETLACVAAVVKLGAVAAMLNPQQRGAVLTHSMSLANPRALIVGEECQDALASSDYAAQQQGALQLWWEGEAPAPAGFADLRRESAQALPDNPPQTAQIRLSEACFFIFTSGTTGLPKASRMSHYRWTRGMAGMGQLALRLRADDVLYCPLPLYHNNALTVSWGSVLGAGATLALGRKFSASRFWDEIRRFDASAFCYIGELCRYLLNQPPSAQDRQHRVRAIVGNGLRPELWDAFQQRFGIAHICEFYGASEANLAFVNGLGLPRTAGYCPLAFAIVEYDTAADEPRRGADGHLRRVAKGGVGLLITEVSERAPFDGYVAGKAADNKANEAKLLRDVFKRGDCWFNSGDLVRDQGFRHIQFVDRVGDTFRWKGENVSTTEVEGAINRFAGISEAVVYGVQLPGAEGRAGMAALTPEGELDRRALAQHLCAQLPPYAVPLFLRLRQSQETTATFKFRKVDLKSEGFDPQRTADPLYVLLDRQVGYEPLTPALHAQIVSGQLRF</sequence>
<evidence type="ECO:0000256" key="1">
    <source>
        <dbReference type="ARBA" id="ARBA00006432"/>
    </source>
</evidence>
<evidence type="ECO:0000256" key="3">
    <source>
        <dbReference type="ARBA" id="ARBA00022741"/>
    </source>
</evidence>
<protein>
    <submittedName>
        <fullName evidence="7">Fatty-acyl-CoA synthase</fullName>
    </submittedName>
</protein>
<dbReference type="PANTHER" id="PTHR43107:SF15">
    <property type="entry name" value="FATTY ACID TRANSPORT PROTEIN 3, ISOFORM A"/>
    <property type="match status" value="1"/>
</dbReference>
<dbReference type="RefSeq" id="WP_093283124.1">
    <property type="nucleotide sequence ID" value="NZ_FOFS01000003.1"/>
</dbReference>
<dbReference type="PROSITE" id="PS00455">
    <property type="entry name" value="AMP_BINDING"/>
    <property type="match status" value="1"/>
</dbReference>
<dbReference type="InterPro" id="IPR042099">
    <property type="entry name" value="ANL_N_sf"/>
</dbReference>
<dbReference type="OrthoDB" id="9803968at2"/>
<dbReference type="PANTHER" id="PTHR43107">
    <property type="entry name" value="LONG-CHAIN FATTY ACID TRANSPORT PROTEIN"/>
    <property type="match status" value="1"/>
</dbReference>
<feature type="domain" description="AMP-dependent synthetase/ligase" evidence="5">
    <location>
        <begin position="50"/>
        <end position="363"/>
    </location>
</feature>
<dbReference type="SUPFAM" id="SSF56801">
    <property type="entry name" value="Acetyl-CoA synthetase-like"/>
    <property type="match status" value="1"/>
</dbReference>
<dbReference type="FunFam" id="3.30.300.30:FF:000002">
    <property type="entry name" value="Long-chain fatty acid transport protein 1"/>
    <property type="match status" value="1"/>
</dbReference>
<dbReference type="InterPro" id="IPR045851">
    <property type="entry name" value="AMP-bd_C_sf"/>
</dbReference>
<dbReference type="InterPro" id="IPR020845">
    <property type="entry name" value="AMP-binding_CS"/>
</dbReference>
<dbReference type="InterPro" id="IPR000873">
    <property type="entry name" value="AMP-dep_synth/lig_dom"/>
</dbReference>
<name>A0A1H9D207_9GAMM</name>
<keyword evidence="8" id="KW-1185">Reference proteome</keyword>
<reference evidence="7 8" key="1">
    <citation type="submission" date="2016-10" db="EMBL/GenBank/DDBJ databases">
        <authorList>
            <person name="de Groot N.N."/>
        </authorList>
    </citation>
    <scope>NUCLEOTIDE SEQUENCE [LARGE SCALE GENOMIC DNA]</scope>
    <source>
        <strain evidence="7 8">DSM 25927</strain>
    </source>
</reference>
<dbReference type="Pfam" id="PF00501">
    <property type="entry name" value="AMP-binding"/>
    <property type="match status" value="1"/>
</dbReference>
<feature type="domain" description="AMP-binding enzyme C-terminal" evidence="6">
    <location>
        <begin position="484"/>
        <end position="558"/>
    </location>
</feature>
<dbReference type="Gene3D" id="3.40.50.12780">
    <property type="entry name" value="N-terminal domain of ligase-like"/>
    <property type="match status" value="1"/>
</dbReference>
<keyword evidence="2" id="KW-0436">Ligase</keyword>
<dbReference type="InterPro" id="IPR025110">
    <property type="entry name" value="AMP-bd_C"/>
</dbReference>
<keyword evidence="3" id="KW-0547">Nucleotide-binding</keyword>
<proteinExistence type="inferred from homology"/>
<dbReference type="NCBIfam" id="NF006134">
    <property type="entry name" value="PRK08279.1"/>
    <property type="match status" value="1"/>
</dbReference>
<evidence type="ECO:0000259" key="5">
    <source>
        <dbReference type="Pfam" id="PF00501"/>
    </source>
</evidence>
<dbReference type="Proteomes" id="UP000199233">
    <property type="component" value="Unassembled WGS sequence"/>
</dbReference>
<evidence type="ECO:0000256" key="4">
    <source>
        <dbReference type="ARBA" id="ARBA00022840"/>
    </source>
</evidence>
<dbReference type="GO" id="GO:0044539">
    <property type="term" value="P:long-chain fatty acid import into cell"/>
    <property type="evidence" value="ECO:0007669"/>
    <property type="project" value="TreeGrafter"/>
</dbReference>
<evidence type="ECO:0000313" key="8">
    <source>
        <dbReference type="Proteomes" id="UP000199233"/>
    </source>
</evidence>
<dbReference type="GO" id="GO:0004467">
    <property type="term" value="F:long-chain fatty acid-CoA ligase activity"/>
    <property type="evidence" value="ECO:0007669"/>
    <property type="project" value="TreeGrafter"/>
</dbReference>
<evidence type="ECO:0000313" key="7">
    <source>
        <dbReference type="EMBL" id="SEQ07397.1"/>
    </source>
</evidence>
<dbReference type="Pfam" id="PF13193">
    <property type="entry name" value="AMP-binding_C"/>
    <property type="match status" value="1"/>
</dbReference>
<keyword evidence="4" id="KW-0067">ATP-binding</keyword>
<organism evidence="7 8">
    <name type="scientific">Solimonas aquatica</name>
    <dbReference type="NCBI Taxonomy" id="489703"/>
    <lineage>
        <taxon>Bacteria</taxon>
        <taxon>Pseudomonadati</taxon>
        <taxon>Pseudomonadota</taxon>
        <taxon>Gammaproteobacteria</taxon>
        <taxon>Nevskiales</taxon>
        <taxon>Nevskiaceae</taxon>
        <taxon>Solimonas</taxon>
    </lineage>
</organism>
<dbReference type="Gene3D" id="3.30.300.30">
    <property type="match status" value="1"/>
</dbReference>